<evidence type="ECO:0000313" key="9">
    <source>
        <dbReference type="EMBL" id="KAI7845081.1"/>
    </source>
</evidence>
<dbReference type="InterPro" id="IPR020103">
    <property type="entry name" value="PsdUridine_synth_cat_dom_sf"/>
</dbReference>
<comment type="caution">
    <text evidence="9">The sequence shown here is derived from an EMBL/GenBank/DDBJ whole genome shotgun (WGS) entry which is preliminary data.</text>
</comment>
<dbReference type="InterPro" id="IPR016461">
    <property type="entry name" value="COMT-like"/>
</dbReference>
<keyword evidence="3" id="KW-0808">Transferase</keyword>
<dbReference type="GO" id="GO:0008171">
    <property type="term" value="F:O-methyltransferase activity"/>
    <property type="evidence" value="ECO:0007669"/>
    <property type="project" value="InterPro"/>
</dbReference>
<feature type="domain" description="O-methyltransferase C-terminal" evidence="7">
    <location>
        <begin position="527"/>
        <end position="706"/>
    </location>
</feature>
<dbReference type="EMBL" id="JADXDR010000022">
    <property type="protein sequence ID" value="KAI7845081.1"/>
    <property type="molecule type" value="Genomic_DNA"/>
</dbReference>
<dbReference type="PANTHER" id="PTHR43712">
    <property type="entry name" value="PUTATIVE (AFU_ORTHOLOGUE AFUA_4G14580)-RELATED"/>
    <property type="match status" value="1"/>
</dbReference>
<evidence type="ECO:0000256" key="1">
    <source>
        <dbReference type="ARBA" id="ARBA00000073"/>
    </source>
</evidence>
<feature type="transmembrane region" description="Helical" evidence="5">
    <location>
        <begin position="325"/>
        <end position="345"/>
    </location>
</feature>
<dbReference type="Pfam" id="PF00849">
    <property type="entry name" value="PseudoU_synth_2"/>
    <property type="match status" value="1"/>
</dbReference>
<dbReference type="InterPro" id="IPR029063">
    <property type="entry name" value="SAM-dependent_MTases_sf"/>
</dbReference>
<dbReference type="CDD" id="cd02869">
    <property type="entry name" value="PseudoU_synth_RluA_like"/>
    <property type="match status" value="1"/>
</dbReference>
<dbReference type="Gene3D" id="1.10.10.10">
    <property type="entry name" value="Winged helix-like DNA-binding domain superfamily/Winged helix DNA-binding domain"/>
    <property type="match status" value="1"/>
</dbReference>
<keyword evidence="5" id="KW-0472">Membrane</keyword>
<protein>
    <submittedName>
        <fullName evidence="9">Uncharacterized protein</fullName>
    </submittedName>
</protein>
<keyword evidence="4" id="KW-0949">S-adenosyl-L-methionine</keyword>
<evidence type="ECO:0000256" key="4">
    <source>
        <dbReference type="ARBA" id="ARBA00022691"/>
    </source>
</evidence>
<evidence type="ECO:0000259" key="6">
    <source>
        <dbReference type="Pfam" id="PF00849"/>
    </source>
</evidence>
<keyword evidence="5" id="KW-0812">Transmembrane</keyword>
<evidence type="ECO:0000313" key="10">
    <source>
        <dbReference type="Proteomes" id="UP001205105"/>
    </source>
</evidence>
<dbReference type="GO" id="GO:0001522">
    <property type="term" value="P:pseudouridine synthesis"/>
    <property type="evidence" value="ECO:0007669"/>
    <property type="project" value="InterPro"/>
</dbReference>
<dbReference type="GO" id="GO:0046983">
    <property type="term" value="F:protein dimerization activity"/>
    <property type="evidence" value="ECO:0007669"/>
    <property type="project" value="InterPro"/>
</dbReference>
<keyword evidence="2" id="KW-0489">Methyltransferase</keyword>
<dbReference type="InterPro" id="IPR006224">
    <property type="entry name" value="PsdUridine_synth_RluA-like_CS"/>
</dbReference>
<keyword evidence="10" id="KW-1185">Reference proteome</keyword>
<dbReference type="Pfam" id="PF08100">
    <property type="entry name" value="Dimerisation"/>
    <property type="match status" value="1"/>
</dbReference>
<name>A0AAD5DXX8_9CHLO</name>
<dbReference type="AlphaFoldDB" id="A0AAD5DXX8"/>
<dbReference type="InterPro" id="IPR001077">
    <property type="entry name" value="COMT_C"/>
</dbReference>
<dbReference type="PROSITE" id="PS01129">
    <property type="entry name" value="PSI_RLU"/>
    <property type="match status" value="1"/>
</dbReference>
<dbReference type="InterPro" id="IPR036390">
    <property type="entry name" value="WH_DNA-bd_sf"/>
</dbReference>
<dbReference type="SUPFAM" id="SSF55120">
    <property type="entry name" value="Pseudouridine synthase"/>
    <property type="match status" value="1"/>
</dbReference>
<dbReference type="InterPro" id="IPR036388">
    <property type="entry name" value="WH-like_DNA-bd_sf"/>
</dbReference>
<sequence>MKPLGGPCRVSTQWADVNSGIIYTERVQGDVSPLTLLGWYTSKHGTSATEEEWRASILGGQCSINGAVERDPEAPLPPNATVEHRRPGWREPEAPAFLDVLWWDAHVVAVHKPSGLQVLPAGPFHERCALTLLRQFHGEHAAELAGMPAPVHRLGRGTSGVLICACSPEARRKLSRDFVEHGGPNSGCLRKVYRALVQGVMPADEGDVEAPIGRMPYPDVRGGLFAACPPDAPGAKPSRSHYAVLHRNQSAGTTLVDVEIFTGRPHQIRIHMAAAGHPLFGDPLYAPGGLPWPVKLAAGAAAADGAASGQADAAAADGVLPAKPLLLGLLLFPALVVILIVAAVWSVNVDADSNFNWAEARPWPVFRVGRALAARLPLLEARLAPPHAHVLGVAGAFFNSKALHAATKLGVADALRGGPLPIEQLAAAVGAQPDKLQRVLRLLANLGIFREVESGVYANNRASGLLRSDHPLCLAPMVDFNGDDLYFGMTKFDESLKAGHSGRPACEDMMGGLSYWDWIGLPDNKWRQERFDAAMGVVQKLSVPAILQDYPWSRHASCTVMDVGGGLGGILAALLARHTGMQGILFDRPPVIEQARELWPARHPALAERIEFVAGDFFDRCPPADIFFFQHVIHDWRDEPATAILKTIRRAARPTSRLLIADPVMPEQQPVGPDLAALDLQMMAFPGGKDRTAAEWRALLADAGWRLERIVPLRGMDGVVVGAPAST</sequence>
<dbReference type="Gene3D" id="3.40.50.150">
    <property type="entry name" value="Vaccinia Virus protein VP39"/>
    <property type="match status" value="1"/>
</dbReference>
<dbReference type="Pfam" id="PF00891">
    <property type="entry name" value="Methyltransf_2"/>
    <property type="match status" value="1"/>
</dbReference>
<dbReference type="PROSITE" id="PS51683">
    <property type="entry name" value="SAM_OMT_II"/>
    <property type="match status" value="1"/>
</dbReference>
<dbReference type="GO" id="GO:0009982">
    <property type="term" value="F:pseudouridine synthase activity"/>
    <property type="evidence" value="ECO:0007669"/>
    <property type="project" value="InterPro"/>
</dbReference>
<organism evidence="9 10">
    <name type="scientific">Chlorella ohadii</name>
    <dbReference type="NCBI Taxonomy" id="2649997"/>
    <lineage>
        <taxon>Eukaryota</taxon>
        <taxon>Viridiplantae</taxon>
        <taxon>Chlorophyta</taxon>
        <taxon>core chlorophytes</taxon>
        <taxon>Trebouxiophyceae</taxon>
        <taxon>Chlorellales</taxon>
        <taxon>Chlorellaceae</taxon>
        <taxon>Chlorella clade</taxon>
        <taxon>Chlorella</taxon>
    </lineage>
</organism>
<accession>A0AAD5DXX8</accession>
<feature type="domain" description="O-methyltransferase dimerisation" evidence="8">
    <location>
        <begin position="394"/>
        <end position="466"/>
    </location>
</feature>
<evidence type="ECO:0000259" key="7">
    <source>
        <dbReference type="Pfam" id="PF00891"/>
    </source>
</evidence>
<dbReference type="Gene3D" id="3.30.2350.10">
    <property type="entry name" value="Pseudouridine synthase"/>
    <property type="match status" value="1"/>
</dbReference>
<gene>
    <name evidence="9" type="ORF">COHA_001446</name>
</gene>
<evidence type="ECO:0000256" key="2">
    <source>
        <dbReference type="ARBA" id="ARBA00022603"/>
    </source>
</evidence>
<dbReference type="Proteomes" id="UP001205105">
    <property type="component" value="Unassembled WGS sequence"/>
</dbReference>
<dbReference type="GO" id="GO:0032259">
    <property type="term" value="P:methylation"/>
    <property type="evidence" value="ECO:0007669"/>
    <property type="project" value="UniProtKB-KW"/>
</dbReference>
<evidence type="ECO:0000259" key="8">
    <source>
        <dbReference type="Pfam" id="PF08100"/>
    </source>
</evidence>
<feature type="domain" description="Pseudouridine synthase RsuA/RluA-like" evidence="6">
    <location>
        <begin position="106"/>
        <end position="274"/>
    </location>
</feature>
<dbReference type="SUPFAM" id="SSF53335">
    <property type="entry name" value="S-adenosyl-L-methionine-dependent methyltransferases"/>
    <property type="match status" value="1"/>
</dbReference>
<dbReference type="PANTHER" id="PTHR43712:SF2">
    <property type="entry name" value="O-METHYLTRANSFERASE CICE"/>
    <property type="match status" value="1"/>
</dbReference>
<dbReference type="SUPFAM" id="SSF46785">
    <property type="entry name" value="Winged helix' DNA-binding domain"/>
    <property type="match status" value="1"/>
</dbReference>
<comment type="catalytic activity">
    <reaction evidence="1">
        <text>a uridine in RNA = a pseudouridine in RNA</text>
        <dbReference type="Rhea" id="RHEA:48348"/>
        <dbReference type="Rhea" id="RHEA-COMP:12068"/>
        <dbReference type="Rhea" id="RHEA-COMP:12069"/>
        <dbReference type="ChEBI" id="CHEBI:65314"/>
        <dbReference type="ChEBI" id="CHEBI:65315"/>
    </reaction>
</comment>
<reference evidence="9" key="1">
    <citation type="submission" date="2020-11" db="EMBL/GenBank/DDBJ databases">
        <title>Chlorella ohadii genome sequencing and assembly.</title>
        <authorList>
            <person name="Murik O."/>
            <person name="Treves H."/>
            <person name="Kedem I."/>
            <person name="Shotland Y."/>
            <person name="Kaplan A."/>
        </authorList>
    </citation>
    <scope>NUCLEOTIDE SEQUENCE</scope>
    <source>
        <strain evidence="9">1</strain>
    </source>
</reference>
<keyword evidence="5" id="KW-1133">Transmembrane helix</keyword>
<evidence type="ECO:0000256" key="3">
    <source>
        <dbReference type="ARBA" id="ARBA00022679"/>
    </source>
</evidence>
<dbReference type="InterPro" id="IPR006145">
    <property type="entry name" value="PsdUridine_synth_RsuA/RluA"/>
</dbReference>
<dbReference type="GO" id="GO:0003723">
    <property type="term" value="F:RNA binding"/>
    <property type="evidence" value="ECO:0007669"/>
    <property type="project" value="InterPro"/>
</dbReference>
<dbReference type="InterPro" id="IPR012967">
    <property type="entry name" value="COMT_dimerisation"/>
</dbReference>
<evidence type="ECO:0000256" key="5">
    <source>
        <dbReference type="SAM" id="Phobius"/>
    </source>
</evidence>
<proteinExistence type="predicted"/>